<keyword evidence="2" id="KW-1185">Reference proteome</keyword>
<evidence type="ECO:0000313" key="2">
    <source>
        <dbReference type="Proteomes" id="UP001153719"/>
    </source>
</evidence>
<dbReference type="KEGG" id="ppsu:NO713_01656"/>
<organism evidence="1 2">
    <name type="scientific">Planktothrix pseudagardhii</name>
    <dbReference type="NCBI Taxonomy" id="132604"/>
    <lineage>
        <taxon>Bacteria</taxon>
        <taxon>Bacillati</taxon>
        <taxon>Cyanobacteriota</taxon>
        <taxon>Cyanophyceae</taxon>
        <taxon>Oscillatoriophycideae</taxon>
        <taxon>Oscillatoriales</taxon>
        <taxon>Microcoleaceae</taxon>
        <taxon>Planktothrix</taxon>
    </lineage>
</organism>
<dbReference type="AlphaFoldDB" id="A0A9W4CHY3"/>
<evidence type="ECO:0000313" key="1">
    <source>
        <dbReference type="EMBL" id="CAD5936867.1"/>
    </source>
</evidence>
<protein>
    <submittedName>
        <fullName evidence="1">Uncharacterized protein</fullName>
    </submittedName>
</protein>
<reference evidence="1" key="1">
    <citation type="submission" date="2020-09" db="EMBL/GenBank/DDBJ databases">
        <authorList>
            <person name="Blom J."/>
        </authorList>
    </citation>
    <scope>NUCLEOTIDE SEQUENCE</scope>
    <source>
        <strain evidence="1">No.713</strain>
    </source>
</reference>
<accession>A0A9W4CHY3</accession>
<dbReference type="EMBL" id="LR882967">
    <property type="protein sequence ID" value="CAD5936867.1"/>
    <property type="molecule type" value="Genomic_DNA"/>
</dbReference>
<gene>
    <name evidence="1" type="ORF">NO713_01656</name>
</gene>
<sequence length="370" mass="41946">MSSQNQRSMKIKFFTQKDLLNQAKIVWKTLVILILAVLLFVPTPALALDYNGTLQSYIFNVKVELDGVLTAIKKLPNLSYESGKATLSEIDSQLQKIQTEARKNATDFQQLSNESQREYENRLNRINQLQKEQANQGYNENITLEYKVFSPNPITRDISIFGDNKYVYFFDFVINHCEANKPVPEGKTGYIYFTFLPCVERLVGSDNDDNLKNFKEAMKLYYIIDRIYQVAVYNGCKTDLSSKEFMNCAVPALDQATAGGPNLANSGTYYIQAAGAITRKPETIRFLEAYYIEKSLRTLRIETPVLQKAIVLTNKISQLSDHLEKRINLAIQKAGNVKEYGDALKSFSDPDILSEISELNGMVANLTTNL</sequence>
<dbReference type="Proteomes" id="UP001153719">
    <property type="component" value="Chromosome"/>
</dbReference>
<name>A0A9W4CHY3_9CYAN</name>
<proteinExistence type="predicted"/>